<keyword evidence="2" id="KW-1185">Reference proteome</keyword>
<sequence>MVSVLSDLENVTDSVELRYFREELMPLVGEIVLDYVPSMEDANEADLPVAKASLVLNVLIKYIKRTVGVHPDVSAGKNGVEKQTVIPSELRRCHSSCSEEADCERPYAQHEDGAQLENMLAEEEVTH</sequence>
<comment type="caution">
    <text evidence="1">The sequence shown here is derived from an EMBL/GenBank/DDBJ whole genome shotgun (WGS) entry which is preliminary data.</text>
</comment>
<dbReference type="AlphaFoldDB" id="A0AAN7YFW9"/>
<proteinExistence type="predicted"/>
<protein>
    <submittedName>
        <fullName evidence="1">Uncharacterized protein</fullName>
    </submittedName>
</protein>
<evidence type="ECO:0000313" key="1">
    <source>
        <dbReference type="EMBL" id="KAK5084780.1"/>
    </source>
</evidence>
<dbReference type="Proteomes" id="UP001309876">
    <property type="component" value="Unassembled WGS sequence"/>
</dbReference>
<reference evidence="1 2" key="1">
    <citation type="submission" date="2023-08" db="EMBL/GenBank/DDBJ databases">
        <title>Black Yeasts Isolated from many extreme environments.</title>
        <authorList>
            <person name="Coleine C."/>
            <person name="Stajich J.E."/>
            <person name="Selbmann L."/>
        </authorList>
    </citation>
    <scope>NUCLEOTIDE SEQUENCE [LARGE SCALE GENOMIC DNA]</scope>
    <source>
        <strain evidence="1 2">CCFEE 5910</strain>
    </source>
</reference>
<name>A0AAN7YFW9_9EURO</name>
<evidence type="ECO:0000313" key="2">
    <source>
        <dbReference type="Proteomes" id="UP001309876"/>
    </source>
</evidence>
<organism evidence="1 2">
    <name type="scientific">Lithohypha guttulata</name>
    <dbReference type="NCBI Taxonomy" id="1690604"/>
    <lineage>
        <taxon>Eukaryota</taxon>
        <taxon>Fungi</taxon>
        <taxon>Dikarya</taxon>
        <taxon>Ascomycota</taxon>
        <taxon>Pezizomycotina</taxon>
        <taxon>Eurotiomycetes</taxon>
        <taxon>Chaetothyriomycetidae</taxon>
        <taxon>Chaetothyriales</taxon>
        <taxon>Trichomeriaceae</taxon>
        <taxon>Lithohypha</taxon>
    </lineage>
</organism>
<dbReference type="EMBL" id="JAVRRJ010000005">
    <property type="protein sequence ID" value="KAK5084780.1"/>
    <property type="molecule type" value="Genomic_DNA"/>
</dbReference>
<accession>A0AAN7YFW9</accession>
<gene>
    <name evidence="1" type="ORF">LTR05_005858</name>
</gene>